<comment type="subcellular location">
    <subcellularLocation>
        <location evidence="1">Membrane</location>
        <topology evidence="1">Multi-pass membrane protein</topology>
    </subcellularLocation>
</comment>
<keyword evidence="5 6" id="KW-0472">Membrane</keyword>
<feature type="transmembrane region" description="Helical" evidence="6">
    <location>
        <begin position="380"/>
        <end position="403"/>
    </location>
</feature>
<dbReference type="PANTHER" id="PTHR42893:SF46">
    <property type="entry name" value="PROTEIN DETOXIFICATION 44, CHLOROPLASTIC"/>
    <property type="match status" value="1"/>
</dbReference>
<keyword evidence="4 6" id="KW-1133">Transmembrane helix</keyword>
<dbReference type="Pfam" id="PF01554">
    <property type="entry name" value="MatE"/>
    <property type="match status" value="1"/>
</dbReference>
<feature type="transmembrane region" description="Helical" evidence="6">
    <location>
        <begin position="145"/>
        <end position="171"/>
    </location>
</feature>
<evidence type="ECO:0000256" key="3">
    <source>
        <dbReference type="ARBA" id="ARBA00022692"/>
    </source>
</evidence>
<evidence type="ECO:0000256" key="4">
    <source>
        <dbReference type="ARBA" id="ARBA00022989"/>
    </source>
</evidence>
<feature type="transmembrane region" description="Helical" evidence="6">
    <location>
        <begin position="117"/>
        <end position="139"/>
    </location>
</feature>
<evidence type="ECO:0000256" key="6">
    <source>
        <dbReference type="SAM" id="Phobius"/>
    </source>
</evidence>
<evidence type="ECO:0000256" key="2">
    <source>
        <dbReference type="ARBA" id="ARBA00010199"/>
    </source>
</evidence>
<dbReference type="PANTHER" id="PTHR42893">
    <property type="entry name" value="PROTEIN DETOXIFICATION 44, CHLOROPLASTIC-RELATED"/>
    <property type="match status" value="1"/>
</dbReference>
<feature type="transmembrane region" description="Helical" evidence="6">
    <location>
        <begin position="357"/>
        <end position="374"/>
    </location>
</feature>
<feature type="transmembrane region" description="Helical" evidence="6">
    <location>
        <begin position="282"/>
        <end position="304"/>
    </location>
</feature>
<dbReference type="GO" id="GO:0015297">
    <property type="term" value="F:antiporter activity"/>
    <property type="evidence" value="ECO:0007669"/>
    <property type="project" value="InterPro"/>
</dbReference>
<gene>
    <name evidence="7" type="ORF">CHYS00102_LOCUS15981</name>
</gene>
<protein>
    <recommendedName>
        <fullName evidence="8">Protein DETOXIFICATION</fullName>
    </recommendedName>
</protein>
<dbReference type="InterPro" id="IPR002528">
    <property type="entry name" value="MATE_fam"/>
</dbReference>
<sequence>MFNFLLYVPMAQIAHAVGQNRHREVKSRVMFALLTGVMLGVICTACLCWSVLGWCLVGDMNNCSTKSDSFVLQMMNIAGDVRPLAVFYFWGRIPSVLLVFVNRVCTGILVGKQRVQLVTSINVLVSVLDVFGNATVLLLRQNQGTIFQAGLATSAATLVGTGIILPLSIFLTAPGAEEKKHGNAPTAFQQEEEEHPFSVREFISSSLNMIVRSILLQGAMYALSILASRMGTTVLAANQVVMQLWTLISFCCDGFADVGTMVGARLLGAGKHEQVLVLTRRLFFFAVMAGAACGSFLLLFQDYIIDSFTATDHTDDTQTTLRSVWMLTALMQPINALVFVSDGLLFAHQAFRFIRNLMLIGVLGIFLPTLWLGYSTTHTLLALWVAKSFLSSWRCLAAFYFCWKYQREHCDESFSGKDMVHTERSALLP</sequence>
<dbReference type="GO" id="GO:0042910">
    <property type="term" value="F:xenobiotic transmembrane transporter activity"/>
    <property type="evidence" value="ECO:0007669"/>
    <property type="project" value="InterPro"/>
</dbReference>
<evidence type="ECO:0000256" key="1">
    <source>
        <dbReference type="ARBA" id="ARBA00004141"/>
    </source>
</evidence>
<feature type="transmembrane region" description="Helical" evidence="6">
    <location>
        <begin position="324"/>
        <end position="345"/>
    </location>
</feature>
<feature type="transmembrane region" description="Helical" evidence="6">
    <location>
        <begin position="29"/>
        <end position="52"/>
    </location>
</feature>
<name>A0A7S1BIY2_9STRA</name>
<accession>A0A7S1BIY2</accession>
<organism evidence="7">
    <name type="scientific">Corethron hystrix</name>
    <dbReference type="NCBI Taxonomy" id="216773"/>
    <lineage>
        <taxon>Eukaryota</taxon>
        <taxon>Sar</taxon>
        <taxon>Stramenopiles</taxon>
        <taxon>Ochrophyta</taxon>
        <taxon>Bacillariophyta</taxon>
        <taxon>Coscinodiscophyceae</taxon>
        <taxon>Corethrophycidae</taxon>
        <taxon>Corethrales</taxon>
        <taxon>Corethraceae</taxon>
        <taxon>Corethron</taxon>
    </lineage>
</organism>
<feature type="transmembrane region" description="Helical" evidence="6">
    <location>
        <begin position="85"/>
        <end position="105"/>
    </location>
</feature>
<dbReference type="InterPro" id="IPR044644">
    <property type="entry name" value="DinF-like"/>
</dbReference>
<reference evidence="7" key="1">
    <citation type="submission" date="2021-01" db="EMBL/GenBank/DDBJ databases">
        <authorList>
            <person name="Corre E."/>
            <person name="Pelletier E."/>
            <person name="Niang G."/>
            <person name="Scheremetjew M."/>
            <person name="Finn R."/>
            <person name="Kale V."/>
            <person name="Holt S."/>
            <person name="Cochrane G."/>
            <person name="Meng A."/>
            <person name="Brown T."/>
            <person name="Cohen L."/>
        </authorList>
    </citation>
    <scope>NUCLEOTIDE SEQUENCE</scope>
    <source>
        <strain evidence="7">308</strain>
    </source>
</reference>
<proteinExistence type="inferred from homology"/>
<keyword evidence="3 6" id="KW-0812">Transmembrane</keyword>
<evidence type="ECO:0000256" key="5">
    <source>
        <dbReference type="ARBA" id="ARBA00023136"/>
    </source>
</evidence>
<dbReference type="GO" id="GO:0016020">
    <property type="term" value="C:membrane"/>
    <property type="evidence" value="ECO:0007669"/>
    <property type="project" value="UniProtKB-SubCell"/>
</dbReference>
<evidence type="ECO:0000313" key="7">
    <source>
        <dbReference type="EMBL" id="CAD8888781.1"/>
    </source>
</evidence>
<comment type="similarity">
    <text evidence="2">Belongs to the multi antimicrobial extrusion (MATE) (TC 2.A.66.1) family.</text>
</comment>
<dbReference type="EMBL" id="HBFR01022238">
    <property type="protein sequence ID" value="CAD8888781.1"/>
    <property type="molecule type" value="Transcribed_RNA"/>
</dbReference>
<evidence type="ECO:0008006" key="8">
    <source>
        <dbReference type="Google" id="ProtNLM"/>
    </source>
</evidence>
<dbReference type="AlphaFoldDB" id="A0A7S1BIY2"/>